<sequence length="103" mass="11806">MYSKTARFERIDPLVVELKKVNCKDQSPSLHHYEIVTLISTQHGLAVRFLAKFSKTTFPEKMDSSSMWSYHSPTDDLDLNRFLKVPVFMVRSSGGHVTSGMRI</sequence>
<dbReference type="EMBL" id="AZBU02000008">
    <property type="protein sequence ID" value="TKR67753.1"/>
    <property type="molecule type" value="Genomic_DNA"/>
</dbReference>
<organism evidence="1 2">
    <name type="scientific">Steinernema carpocapsae</name>
    <name type="common">Entomopathogenic nematode</name>
    <dbReference type="NCBI Taxonomy" id="34508"/>
    <lineage>
        <taxon>Eukaryota</taxon>
        <taxon>Metazoa</taxon>
        <taxon>Ecdysozoa</taxon>
        <taxon>Nematoda</taxon>
        <taxon>Chromadorea</taxon>
        <taxon>Rhabditida</taxon>
        <taxon>Tylenchina</taxon>
        <taxon>Panagrolaimomorpha</taxon>
        <taxon>Strongyloidoidea</taxon>
        <taxon>Steinernematidae</taxon>
        <taxon>Steinernema</taxon>
    </lineage>
</organism>
<accession>A0A4U5MFN9</accession>
<proteinExistence type="predicted"/>
<keyword evidence="2" id="KW-1185">Reference proteome</keyword>
<reference evidence="1 2" key="2">
    <citation type="journal article" date="2019" name="G3 (Bethesda)">
        <title>Hybrid Assembly of the Genome of the Entomopathogenic Nematode Steinernema carpocapsae Identifies the X-Chromosome.</title>
        <authorList>
            <person name="Serra L."/>
            <person name="Macchietto M."/>
            <person name="Macias-Munoz A."/>
            <person name="McGill C.J."/>
            <person name="Rodriguez I.M."/>
            <person name="Rodriguez B."/>
            <person name="Murad R."/>
            <person name="Mortazavi A."/>
        </authorList>
    </citation>
    <scope>NUCLEOTIDE SEQUENCE [LARGE SCALE GENOMIC DNA]</scope>
    <source>
        <strain evidence="1 2">ALL</strain>
    </source>
</reference>
<dbReference type="AlphaFoldDB" id="A0A4U5MFN9"/>
<evidence type="ECO:0000313" key="2">
    <source>
        <dbReference type="Proteomes" id="UP000298663"/>
    </source>
</evidence>
<protein>
    <submittedName>
        <fullName evidence="1">Uncharacterized protein</fullName>
    </submittedName>
</protein>
<gene>
    <name evidence="1" type="ORF">L596_023853</name>
</gene>
<evidence type="ECO:0000313" key="1">
    <source>
        <dbReference type="EMBL" id="TKR67753.1"/>
    </source>
</evidence>
<reference evidence="1 2" key="1">
    <citation type="journal article" date="2015" name="Genome Biol.">
        <title>Comparative genomics of Steinernema reveals deeply conserved gene regulatory networks.</title>
        <authorList>
            <person name="Dillman A.R."/>
            <person name="Macchietto M."/>
            <person name="Porter C.F."/>
            <person name="Rogers A."/>
            <person name="Williams B."/>
            <person name="Antoshechkin I."/>
            <person name="Lee M.M."/>
            <person name="Goodwin Z."/>
            <person name="Lu X."/>
            <person name="Lewis E.E."/>
            <person name="Goodrich-Blair H."/>
            <person name="Stock S.P."/>
            <person name="Adams B.J."/>
            <person name="Sternberg P.W."/>
            <person name="Mortazavi A."/>
        </authorList>
    </citation>
    <scope>NUCLEOTIDE SEQUENCE [LARGE SCALE GENOMIC DNA]</scope>
    <source>
        <strain evidence="1 2">ALL</strain>
    </source>
</reference>
<name>A0A4U5MFN9_STECR</name>
<dbReference type="Proteomes" id="UP000298663">
    <property type="component" value="Unassembled WGS sequence"/>
</dbReference>
<comment type="caution">
    <text evidence="1">The sequence shown here is derived from an EMBL/GenBank/DDBJ whole genome shotgun (WGS) entry which is preliminary data.</text>
</comment>